<gene>
    <name evidence="5" type="ORF">PF002_g28900</name>
    <name evidence="4" type="ORF">PF005_g28256</name>
    <name evidence="3" type="ORF">PF011_g28441</name>
</gene>
<dbReference type="Gene3D" id="1.10.510.10">
    <property type="entry name" value="Transferase(Phosphotransferase) domain 1"/>
    <property type="match status" value="1"/>
</dbReference>
<dbReference type="Proteomes" id="UP000433483">
    <property type="component" value="Unassembled WGS sequence"/>
</dbReference>
<dbReference type="PANTHER" id="PTHR44329:SF214">
    <property type="entry name" value="PROTEIN KINASE DOMAIN-CONTAINING PROTEIN"/>
    <property type="match status" value="1"/>
</dbReference>
<evidence type="ECO:0000313" key="7">
    <source>
        <dbReference type="Proteomes" id="UP000440367"/>
    </source>
</evidence>
<dbReference type="InterPro" id="IPR051681">
    <property type="entry name" value="Ser/Thr_Kinases-Pseudokinases"/>
</dbReference>
<reference evidence="3 8" key="1">
    <citation type="submission" date="2018-09" db="EMBL/GenBank/DDBJ databases">
        <title>Genomic investigation of the strawberry pathogen Phytophthora fragariae indicates pathogenicity is determined by transcriptional variation in three key races.</title>
        <authorList>
            <person name="Adams T.M."/>
            <person name="Armitage A.D."/>
            <person name="Sobczyk M.K."/>
            <person name="Bates H.J."/>
            <person name="Dunwell J.M."/>
            <person name="Nellist C.F."/>
            <person name="Harrison R.J."/>
        </authorList>
    </citation>
    <scope>NUCLEOTIDE SEQUENCE [LARGE SCALE GENOMIC DNA]</scope>
    <source>
        <strain evidence="5 7">BC-1</strain>
        <strain evidence="4 6">NOV-27</strain>
        <strain evidence="3 8">SCRP245</strain>
    </source>
</reference>
<dbReference type="OrthoDB" id="107748at2759"/>
<dbReference type="InterPro" id="IPR000719">
    <property type="entry name" value="Prot_kinase_dom"/>
</dbReference>
<dbReference type="PANTHER" id="PTHR44329">
    <property type="entry name" value="SERINE/THREONINE-PROTEIN KINASE TNNI3K-RELATED"/>
    <property type="match status" value="1"/>
</dbReference>
<dbReference type="Proteomes" id="UP000460718">
    <property type="component" value="Unassembled WGS sequence"/>
</dbReference>
<proteinExistence type="predicted"/>
<evidence type="ECO:0000313" key="3">
    <source>
        <dbReference type="EMBL" id="KAE8965067.1"/>
    </source>
</evidence>
<protein>
    <recommendedName>
        <fullName evidence="2">Protein kinase domain-containing protein</fullName>
    </recommendedName>
</protein>
<dbReference type="PROSITE" id="PS50011">
    <property type="entry name" value="PROTEIN_KINASE_DOM"/>
    <property type="match status" value="1"/>
</dbReference>
<feature type="compositionally biased region" description="Polar residues" evidence="1">
    <location>
        <begin position="21"/>
        <end position="37"/>
    </location>
</feature>
<dbReference type="GO" id="GO:0005524">
    <property type="term" value="F:ATP binding"/>
    <property type="evidence" value="ECO:0007669"/>
    <property type="project" value="InterPro"/>
</dbReference>
<keyword evidence="6" id="KW-1185">Reference proteome</keyword>
<accession>A0A6A3H7D4</accession>
<dbReference type="InterPro" id="IPR001245">
    <property type="entry name" value="Ser-Thr/Tyr_kinase_cat_dom"/>
</dbReference>
<dbReference type="GO" id="GO:0004674">
    <property type="term" value="F:protein serine/threonine kinase activity"/>
    <property type="evidence" value="ECO:0007669"/>
    <property type="project" value="TreeGrafter"/>
</dbReference>
<dbReference type="EMBL" id="QXGB01003837">
    <property type="protein sequence ID" value="KAE9168726.1"/>
    <property type="molecule type" value="Genomic_DNA"/>
</dbReference>
<evidence type="ECO:0000259" key="2">
    <source>
        <dbReference type="PROSITE" id="PS50011"/>
    </source>
</evidence>
<name>A0A6A3H7D4_9STRA</name>
<evidence type="ECO:0000313" key="4">
    <source>
        <dbReference type="EMBL" id="KAE9168726.1"/>
    </source>
</evidence>
<dbReference type="AlphaFoldDB" id="A0A6A3H7D4"/>
<dbReference type="Proteomes" id="UP000440367">
    <property type="component" value="Unassembled WGS sequence"/>
</dbReference>
<dbReference type="InterPro" id="IPR011009">
    <property type="entry name" value="Kinase-like_dom_sf"/>
</dbReference>
<feature type="domain" description="Protein kinase" evidence="2">
    <location>
        <begin position="64"/>
        <end position="156"/>
    </location>
</feature>
<feature type="region of interest" description="Disordered" evidence="1">
    <location>
        <begin position="21"/>
        <end position="44"/>
    </location>
</feature>
<dbReference type="EMBL" id="QXFW01004595">
    <property type="protein sequence ID" value="KAE8965067.1"/>
    <property type="molecule type" value="Genomic_DNA"/>
</dbReference>
<evidence type="ECO:0000313" key="5">
    <source>
        <dbReference type="EMBL" id="KAE9174985.1"/>
    </source>
</evidence>
<dbReference type="EMBL" id="QXGD01003723">
    <property type="protein sequence ID" value="KAE9174985.1"/>
    <property type="molecule type" value="Genomic_DNA"/>
</dbReference>
<evidence type="ECO:0000313" key="8">
    <source>
        <dbReference type="Proteomes" id="UP000460718"/>
    </source>
</evidence>
<sequence length="156" mass="17461">MLLEEVIERNEALEPADSEYQEITRTTAANSRSSGSSMPDGRRHRSTLWGDPVILTSRIPIDRIELGVVISRGAFGEKRKDLAHIQAFLAEVRLMATTEHPHIVQFVGVAYESLSDLFCVSEFMAGGDLRSLLKEYLAARGWMPARCGSPTKWPMR</sequence>
<evidence type="ECO:0000256" key="1">
    <source>
        <dbReference type="SAM" id="MobiDB-lite"/>
    </source>
</evidence>
<dbReference type="SUPFAM" id="SSF56112">
    <property type="entry name" value="Protein kinase-like (PK-like)"/>
    <property type="match status" value="1"/>
</dbReference>
<comment type="caution">
    <text evidence="3">The sequence shown here is derived from an EMBL/GenBank/DDBJ whole genome shotgun (WGS) entry which is preliminary data.</text>
</comment>
<evidence type="ECO:0000313" key="6">
    <source>
        <dbReference type="Proteomes" id="UP000433483"/>
    </source>
</evidence>
<dbReference type="Pfam" id="PF07714">
    <property type="entry name" value="PK_Tyr_Ser-Thr"/>
    <property type="match status" value="1"/>
</dbReference>
<organism evidence="3 8">
    <name type="scientific">Phytophthora fragariae</name>
    <dbReference type="NCBI Taxonomy" id="53985"/>
    <lineage>
        <taxon>Eukaryota</taxon>
        <taxon>Sar</taxon>
        <taxon>Stramenopiles</taxon>
        <taxon>Oomycota</taxon>
        <taxon>Peronosporomycetes</taxon>
        <taxon>Peronosporales</taxon>
        <taxon>Peronosporaceae</taxon>
        <taxon>Phytophthora</taxon>
    </lineage>
</organism>